<evidence type="ECO:0000313" key="3">
    <source>
        <dbReference type="Proteomes" id="UP000193380"/>
    </source>
</evidence>
<feature type="compositionally biased region" description="Polar residues" evidence="1">
    <location>
        <begin position="838"/>
        <end position="850"/>
    </location>
</feature>
<feature type="region of interest" description="Disordered" evidence="1">
    <location>
        <begin position="636"/>
        <end position="681"/>
    </location>
</feature>
<evidence type="ECO:0000256" key="1">
    <source>
        <dbReference type="SAM" id="MobiDB-lite"/>
    </source>
</evidence>
<feature type="region of interest" description="Disordered" evidence="1">
    <location>
        <begin position="282"/>
        <end position="567"/>
    </location>
</feature>
<dbReference type="EMBL" id="FR930728">
    <property type="protein sequence ID" value="CDQ97420.1"/>
    <property type="molecule type" value="Genomic_DNA"/>
</dbReference>
<reference evidence="2" key="1">
    <citation type="journal article" date="2014" name="Nat. Commun.">
        <title>The rainbow trout genome provides novel insights into evolution after whole-genome duplication in vertebrates.</title>
        <authorList>
            <person name="Berthelot C."/>
            <person name="Brunet F."/>
            <person name="Chalopin D."/>
            <person name="Juanchich A."/>
            <person name="Bernard M."/>
            <person name="Noel B."/>
            <person name="Bento P."/>
            <person name="Da Silva C."/>
            <person name="Labadie K."/>
            <person name="Alberti A."/>
            <person name="Aury J.M."/>
            <person name="Louis A."/>
            <person name="Dehais P."/>
            <person name="Bardou P."/>
            <person name="Montfort J."/>
            <person name="Klopp C."/>
            <person name="Cabau C."/>
            <person name="Gaspin C."/>
            <person name="Thorgaard G.H."/>
            <person name="Boussaha M."/>
            <person name="Quillet E."/>
            <person name="Guyomard R."/>
            <person name="Galiana D."/>
            <person name="Bobe J."/>
            <person name="Volff J.N."/>
            <person name="Genet C."/>
            <person name="Wincker P."/>
            <person name="Jaillon O."/>
            <person name="Roest Crollius H."/>
            <person name="Guiguen Y."/>
        </authorList>
    </citation>
    <scope>NUCLEOTIDE SEQUENCE [LARGE SCALE GENOMIC DNA]</scope>
</reference>
<feature type="compositionally biased region" description="Low complexity" evidence="1">
    <location>
        <begin position="350"/>
        <end position="371"/>
    </location>
</feature>
<feature type="compositionally biased region" description="Polar residues" evidence="1">
    <location>
        <begin position="451"/>
        <end position="466"/>
    </location>
</feature>
<proteinExistence type="predicted"/>
<feature type="compositionally biased region" description="Low complexity" evidence="1">
    <location>
        <begin position="666"/>
        <end position="681"/>
    </location>
</feature>
<dbReference type="AlphaFoldDB" id="A0A060Z7Z9"/>
<dbReference type="STRING" id="8022.A0A060Z7Z9"/>
<gene>
    <name evidence="2" type="ORF">GSONMT00036989001</name>
</gene>
<dbReference type="PANTHER" id="PTHR23039">
    <property type="entry name" value="NANCE-HORAN SYNDROME PROTEIN"/>
    <property type="match status" value="1"/>
</dbReference>
<feature type="region of interest" description="Disordered" evidence="1">
    <location>
        <begin position="838"/>
        <end position="882"/>
    </location>
</feature>
<feature type="compositionally biased region" description="Low complexity" evidence="1">
    <location>
        <begin position="282"/>
        <end position="299"/>
    </location>
</feature>
<feature type="compositionally biased region" description="Polar residues" evidence="1">
    <location>
        <begin position="477"/>
        <end position="486"/>
    </location>
</feature>
<accession>A0A060Z7Z9</accession>
<feature type="compositionally biased region" description="Polar residues" evidence="1">
    <location>
        <begin position="140"/>
        <end position="163"/>
    </location>
</feature>
<feature type="region of interest" description="Disordered" evidence="1">
    <location>
        <begin position="595"/>
        <end position="618"/>
    </location>
</feature>
<name>A0A060Z7Z9_ONCMY</name>
<feature type="compositionally biased region" description="Basic and acidic residues" evidence="1">
    <location>
        <begin position="597"/>
        <end position="606"/>
    </location>
</feature>
<feature type="compositionally biased region" description="Polar residues" evidence="1">
    <location>
        <begin position="307"/>
        <end position="324"/>
    </location>
</feature>
<protein>
    <recommendedName>
        <fullName evidence="4">KIAA1522</fullName>
    </recommendedName>
</protein>
<evidence type="ECO:0008006" key="4">
    <source>
        <dbReference type="Google" id="ProtNLM"/>
    </source>
</evidence>
<feature type="compositionally biased region" description="Low complexity" evidence="1">
    <location>
        <begin position="126"/>
        <end position="139"/>
    </location>
</feature>
<organism evidence="2 3">
    <name type="scientific">Oncorhynchus mykiss</name>
    <name type="common">Rainbow trout</name>
    <name type="synonym">Salmo gairdneri</name>
    <dbReference type="NCBI Taxonomy" id="8022"/>
    <lineage>
        <taxon>Eukaryota</taxon>
        <taxon>Metazoa</taxon>
        <taxon>Chordata</taxon>
        <taxon>Craniata</taxon>
        <taxon>Vertebrata</taxon>
        <taxon>Euteleostomi</taxon>
        <taxon>Actinopterygii</taxon>
        <taxon>Neopterygii</taxon>
        <taxon>Teleostei</taxon>
        <taxon>Protacanthopterygii</taxon>
        <taxon>Salmoniformes</taxon>
        <taxon>Salmonidae</taxon>
        <taxon>Salmoninae</taxon>
        <taxon>Oncorhynchus</taxon>
    </lineage>
</organism>
<evidence type="ECO:0000313" key="2">
    <source>
        <dbReference type="EMBL" id="CDQ97420.1"/>
    </source>
</evidence>
<feature type="compositionally biased region" description="Low complexity" evidence="1">
    <location>
        <begin position="715"/>
        <end position="724"/>
    </location>
</feature>
<feature type="compositionally biased region" description="Polar residues" evidence="1">
    <location>
        <begin position="418"/>
        <end position="427"/>
    </location>
</feature>
<feature type="non-terminal residue" evidence="2">
    <location>
        <position position="1"/>
    </location>
</feature>
<feature type="region of interest" description="Disordered" evidence="1">
    <location>
        <begin position="794"/>
        <end position="816"/>
    </location>
</feature>
<reference evidence="2" key="2">
    <citation type="submission" date="2014-03" db="EMBL/GenBank/DDBJ databases">
        <authorList>
            <person name="Genoscope - CEA"/>
        </authorList>
    </citation>
    <scope>NUCLEOTIDE SEQUENCE</scope>
</reference>
<feature type="compositionally biased region" description="Polar residues" evidence="1">
    <location>
        <begin position="372"/>
        <end position="382"/>
    </location>
</feature>
<dbReference type="GO" id="GO:0030154">
    <property type="term" value="P:cell differentiation"/>
    <property type="evidence" value="ECO:0007669"/>
    <property type="project" value="TreeGrafter"/>
</dbReference>
<feature type="compositionally biased region" description="Polar residues" evidence="1">
    <location>
        <begin position="647"/>
        <end position="661"/>
    </location>
</feature>
<dbReference type="PANTHER" id="PTHR23039:SF6">
    <property type="entry name" value="SIMILAR TO MKIAA1522 PROTEIN"/>
    <property type="match status" value="1"/>
</dbReference>
<feature type="compositionally biased region" description="Polar residues" evidence="1">
    <location>
        <begin position="496"/>
        <end position="518"/>
    </location>
</feature>
<dbReference type="PaxDb" id="8022-A0A060Z7Z9"/>
<feature type="compositionally biased region" description="Polar residues" evidence="1">
    <location>
        <begin position="116"/>
        <end position="125"/>
    </location>
</feature>
<feature type="compositionally biased region" description="Low complexity" evidence="1">
    <location>
        <begin position="400"/>
        <end position="412"/>
    </location>
</feature>
<feature type="compositionally biased region" description="Low complexity" evidence="1">
    <location>
        <begin position="87"/>
        <end position="109"/>
    </location>
</feature>
<dbReference type="Proteomes" id="UP000193380">
    <property type="component" value="Unassembled WGS sequence"/>
</dbReference>
<feature type="region of interest" description="Disordered" evidence="1">
    <location>
        <begin position="72"/>
        <end position="163"/>
    </location>
</feature>
<sequence length="903" mass="95773">SSLHNMTAPQFSTYSTVLYIVRQLHSSMLILVFASFQGPVMSISPQATYLSKIIPNAYLPASVDVIQIDRRTSHTNGHNGKGMVHTVSKSSPASVSSASPASSRRSALSHGDSSSRDNGSTATTRSVTSGSGWSHSQSSEMIKSNSSAISSTKGSFGPANPQTASLVGQERLLQQPGAGDQDLVSLQSSASWSDLSGSVSAGEMSDVGGDSHRFSRCLSIMKTKLPPAPPRRTNSLHHEEMIKRRLVEMKDLSDSAGGEAAEDTSLVTIEISKELYKEITKSSIPVSNSSASSSPQKAPSEGDTFEKTMSPSSGYSTQSGTPTLSLKGIYPFASPGKHQKMPVKPERSGSRASSSAASVSSSLNSLSSVTSEHVNQEASKNIPSTPQQASPPPSLRTTEKPPTVAPVTPTITKEVEGQSATENTTEESPTKPEAFTQTLAMEPPKVDRVILNSNAVPTDETSSEVSESAELQAIPANESTVVSPVQPNKKEAEVKQSAQQSITMQEAITQPTETSPQSHEVLALSEGVPPALQEAPPPPPMKTALLPPSSISPPSHPVHSEPAVSAPIPPPINVPPLLPLPVENQPPARRQLSLVNRETRSTEHLSRHNSAPIPKEDANIPLVTPSLLQMVRLRSVNGNPPAHDQSLIPTQTPGSQNTTPQKPIRKSPSIKSTPLSLKSSTPSIIAPSMRLQEAIRMKTAAMSSRDGLLTRFRMPSSTSFPSSSGGEYEMLSPMSPEGGDMLKSPASTASFIFSRSSKKVVIETPVASSSPEMQASLQKNLAAVLMKVSDQSTASTVTNGNAGRTGIPRRVPPPVAKKPVLPALQLATLEKTVFSIVTRGSQSERSTPSPRGTEANEETETVRPAGQKALTEDHNTASKNTKHNTENTIVAKYYYISLQICTF</sequence>
<feature type="region of interest" description="Disordered" evidence="1">
    <location>
        <begin position="712"/>
        <end position="739"/>
    </location>
</feature>